<dbReference type="PANTHER" id="PTHR46044">
    <property type="entry name" value="NITRILASE"/>
    <property type="match status" value="1"/>
</dbReference>
<dbReference type="AlphaFoldDB" id="A0AB37UDX9"/>
<dbReference type="PROSITE" id="PS50263">
    <property type="entry name" value="CN_HYDROLASE"/>
    <property type="match status" value="1"/>
</dbReference>
<feature type="domain" description="CN hydrolase" evidence="3">
    <location>
        <begin position="8"/>
        <end position="286"/>
    </location>
</feature>
<evidence type="ECO:0000313" key="4">
    <source>
        <dbReference type="EMBL" id="RUT07998.1"/>
    </source>
</evidence>
<name>A0AB37UDX9_9CYAN</name>
<proteinExistence type="inferred from homology"/>
<evidence type="ECO:0000259" key="3">
    <source>
        <dbReference type="PROSITE" id="PS50263"/>
    </source>
</evidence>
<evidence type="ECO:0000256" key="2">
    <source>
        <dbReference type="SAM" id="MobiDB-lite"/>
    </source>
</evidence>
<comment type="caution">
    <text evidence="4">The sequence shown here is derived from an EMBL/GenBank/DDBJ whole genome shotgun (WGS) entry which is preliminary data.</text>
</comment>
<evidence type="ECO:0000313" key="5">
    <source>
        <dbReference type="Proteomes" id="UP000282574"/>
    </source>
</evidence>
<dbReference type="EMBL" id="RSCK01000058">
    <property type="protein sequence ID" value="RUT07998.1"/>
    <property type="molecule type" value="Genomic_DNA"/>
</dbReference>
<sequence length="361" mass="39868">MLEFDRKVGISVVQTAPVYLDAPHYVSKAATLEKAVKKIREAAAAGADLVVFPETFLPGFPYWSLDFKAQQQFAEIWGKFYLESVVVPGLATDRLCEVSRQTGSYVVMGINERDAKHPGRMYNSILFIGPTEGIIGVHRKVNITIHEQLFHTRGSGGKNLKVHGTKIGNLSGIICGEHIQLPYLYHLITSGTQINCSLWPGYNEVLNGYDLKNEISTATKALAIFGKIWCALASTYIPEDERPSNFYSNTCFDQSYGGSGIINPNGQYVVGPIYNEDTILYAEADLRQNLWGMSVHNLNGSYGRWDLFKLIINNDGNEPSFSSESAPVLNEKYSVPNNAIANGDGNSRYSTVNTLEETTSS</sequence>
<organism evidence="4 5">
    <name type="scientific">Chroococcidiopsis cubana SAG 39.79</name>
    <dbReference type="NCBI Taxonomy" id="388085"/>
    <lineage>
        <taxon>Bacteria</taxon>
        <taxon>Bacillati</taxon>
        <taxon>Cyanobacteriota</taxon>
        <taxon>Cyanophyceae</taxon>
        <taxon>Chroococcidiopsidales</taxon>
        <taxon>Chroococcidiopsidaceae</taxon>
        <taxon>Chroococcidiopsis</taxon>
    </lineage>
</organism>
<dbReference type="Proteomes" id="UP000282574">
    <property type="component" value="Unassembled WGS sequence"/>
</dbReference>
<dbReference type="PANTHER" id="PTHR46044:SF1">
    <property type="entry name" value="CN HYDROLASE DOMAIN-CONTAINING PROTEIN"/>
    <property type="match status" value="1"/>
</dbReference>
<keyword evidence="5" id="KW-1185">Reference proteome</keyword>
<evidence type="ECO:0000256" key="1">
    <source>
        <dbReference type="ARBA" id="ARBA00008129"/>
    </source>
</evidence>
<dbReference type="Pfam" id="PF00795">
    <property type="entry name" value="CN_hydrolase"/>
    <property type="match status" value="1"/>
</dbReference>
<feature type="region of interest" description="Disordered" evidence="2">
    <location>
        <begin position="340"/>
        <end position="361"/>
    </location>
</feature>
<reference evidence="4 5" key="1">
    <citation type="journal article" date="2019" name="Genome Biol. Evol.">
        <title>Day and night: Metabolic profiles and evolutionary relationships of six axenic non-marine cyanobacteria.</title>
        <authorList>
            <person name="Will S.E."/>
            <person name="Henke P."/>
            <person name="Boedeker C."/>
            <person name="Huang S."/>
            <person name="Brinkmann H."/>
            <person name="Rohde M."/>
            <person name="Jarek M."/>
            <person name="Friedl T."/>
            <person name="Seufert S."/>
            <person name="Schumacher M."/>
            <person name="Overmann J."/>
            <person name="Neumann-Schaal M."/>
            <person name="Petersen J."/>
        </authorList>
    </citation>
    <scope>NUCLEOTIDE SEQUENCE [LARGE SCALE GENOMIC DNA]</scope>
    <source>
        <strain evidence="4 5">SAG 39.79</strain>
    </source>
</reference>
<gene>
    <name evidence="4" type="ORF">DSM107010_49480</name>
</gene>
<accession>A0AB37UDX9</accession>
<dbReference type="SUPFAM" id="SSF56317">
    <property type="entry name" value="Carbon-nitrogen hydrolase"/>
    <property type="match status" value="1"/>
</dbReference>
<dbReference type="InterPro" id="IPR036526">
    <property type="entry name" value="C-N_Hydrolase_sf"/>
</dbReference>
<dbReference type="GO" id="GO:0003824">
    <property type="term" value="F:catalytic activity"/>
    <property type="evidence" value="ECO:0007669"/>
    <property type="project" value="InterPro"/>
</dbReference>
<protein>
    <submittedName>
        <fullName evidence="4">Nitrilase</fullName>
    </submittedName>
</protein>
<comment type="similarity">
    <text evidence="1">Belongs to the carbon-nitrogen hydrolase superfamily. Nitrilase family.</text>
</comment>
<dbReference type="InterPro" id="IPR003010">
    <property type="entry name" value="C-N_Hydrolase"/>
</dbReference>
<dbReference type="InterPro" id="IPR044149">
    <property type="entry name" value="Nitrilases_CHs"/>
</dbReference>
<dbReference type="Gene3D" id="3.60.110.10">
    <property type="entry name" value="Carbon-nitrogen hydrolase"/>
    <property type="match status" value="1"/>
</dbReference>